<keyword evidence="2" id="KW-0732">Signal</keyword>
<keyword evidence="1" id="KW-1133">Transmembrane helix</keyword>
<dbReference type="Proteomes" id="UP000233551">
    <property type="component" value="Unassembled WGS sequence"/>
</dbReference>
<reference evidence="3 4" key="1">
    <citation type="submission" date="2017-11" db="EMBL/GenBank/DDBJ databases">
        <title>De-novo sequencing of pomegranate (Punica granatum L.) genome.</title>
        <authorList>
            <person name="Akparov Z."/>
            <person name="Amiraslanov A."/>
            <person name="Hajiyeva S."/>
            <person name="Abbasov M."/>
            <person name="Kaur K."/>
            <person name="Hamwieh A."/>
            <person name="Solovyev V."/>
            <person name="Salamov A."/>
            <person name="Braich B."/>
            <person name="Kosarev P."/>
            <person name="Mahmoud A."/>
            <person name="Hajiyev E."/>
            <person name="Babayeva S."/>
            <person name="Izzatullayeva V."/>
            <person name="Mammadov A."/>
            <person name="Mammadov A."/>
            <person name="Sharifova S."/>
            <person name="Ojaghi J."/>
            <person name="Eynullazada K."/>
            <person name="Bayramov B."/>
            <person name="Abdulazimova A."/>
            <person name="Shahmuradov I."/>
        </authorList>
    </citation>
    <scope>NUCLEOTIDE SEQUENCE [LARGE SCALE GENOMIC DNA]</scope>
    <source>
        <strain evidence="4">cv. AG2017</strain>
        <tissue evidence="3">Leaf</tissue>
    </source>
</reference>
<evidence type="ECO:0000313" key="3">
    <source>
        <dbReference type="EMBL" id="PKI49951.1"/>
    </source>
</evidence>
<sequence length="139" mass="15640">MWRRVWSSSATFASMILAVVAQASSRVVNKLAMSGGTNKFVLACYSNSLFLLLPFLIFPWRYRLKNLNDNLILSTEKLTQSRRVLGGFFLAGVLMIASCYIVQAFVIEDYPEVLIITFYFNFYLTTLAVSLSTGRSEGP</sequence>
<accession>A0A2I0J132</accession>
<evidence type="ECO:0000256" key="1">
    <source>
        <dbReference type="SAM" id="Phobius"/>
    </source>
</evidence>
<name>A0A2I0J132_PUNGR</name>
<evidence type="ECO:0000256" key="2">
    <source>
        <dbReference type="SAM" id="SignalP"/>
    </source>
</evidence>
<gene>
    <name evidence="3" type="ORF">CRG98_029659</name>
</gene>
<proteinExistence type="predicted"/>
<organism evidence="3 4">
    <name type="scientific">Punica granatum</name>
    <name type="common">Pomegranate</name>
    <dbReference type="NCBI Taxonomy" id="22663"/>
    <lineage>
        <taxon>Eukaryota</taxon>
        <taxon>Viridiplantae</taxon>
        <taxon>Streptophyta</taxon>
        <taxon>Embryophyta</taxon>
        <taxon>Tracheophyta</taxon>
        <taxon>Spermatophyta</taxon>
        <taxon>Magnoliopsida</taxon>
        <taxon>eudicotyledons</taxon>
        <taxon>Gunneridae</taxon>
        <taxon>Pentapetalae</taxon>
        <taxon>rosids</taxon>
        <taxon>malvids</taxon>
        <taxon>Myrtales</taxon>
        <taxon>Lythraceae</taxon>
        <taxon>Punica</taxon>
    </lineage>
</organism>
<keyword evidence="1" id="KW-0472">Membrane</keyword>
<comment type="caution">
    <text evidence="3">The sequence shown here is derived from an EMBL/GenBank/DDBJ whole genome shotgun (WGS) entry which is preliminary data.</text>
</comment>
<keyword evidence="4" id="KW-1185">Reference proteome</keyword>
<feature type="signal peptide" evidence="2">
    <location>
        <begin position="1"/>
        <end position="21"/>
    </location>
</feature>
<keyword evidence="1" id="KW-0812">Transmembrane</keyword>
<feature type="transmembrane region" description="Helical" evidence="1">
    <location>
        <begin position="83"/>
        <end position="107"/>
    </location>
</feature>
<dbReference type="AlphaFoldDB" id="A0A2I0J132"/>
<evidence type="ECO:0000313" key="4">
    <source>
        <dbReference type="Proteomes" id="UP000233551"/>
    </source>
</evidence>
<protein>
    <recommendedName>
        <fullName evidence="5">WAT1-related protein</fullName>
    </recommendedName>
</protein>
<evidence type="ECO:0008006" key="5">
    <source>
        <dbReference type="Google" id="ProtNLM"/>
    </source>
</evidence>
<feature type="transmembrane region" description="Helical" evidence="1">
    <location>
        <begin position="39"/>
        <end position="62"/>
    </location>
</feature>
<feature type="chain" id="PRO_5014120893" description="WAT1-related protein" evidence="2">
    <location>
        <begin position="22"/>
        <end position="139"/>
    </location>
</feature>
<feature type="transmembrane region" description="Helical" evidence="1">
    <location>
        <begin position="113"/>
        <end position="131"/>
    </location>
</feature>
<dbReference type="EMBL" id="PGOL01002168">
    <property type="protein sequence ID" value="PKI49951.1"/>
    <property type="molecule type" value="Genomic_DNA"/>
</dbReference>